<dbReference type="NCBIfam" id="TIGR01639">
    <property type="entry name" value="P_fal_TIGR01639"/>
    <property type="match status" value="1"/>
</dbReference>
<dbReference type="InterPro" id="IPR006526">
    <property type="entry name" value="Export_prot_PHISTa/b/c"/>
</dbReference>
<comment type="caution">
    <text evidence="2">The sequence shown here is derived from an EMBL/GenBank/DDBJ whole genome shotgun (WGS) entry which is preliminary data.</text>
</comment>
<dbReference type="VEuPathDB" id="PlasmoDB:PGSY75_0032700"/>
<dbReference type="AlphaFoldDB" id="A0A151L2F4"/>
<dbReference type="Pfam" id="PF09687">
    <property type="entry name" value="PRESAN"/>
    <property type="match status" value="1"/>
</dbReference>
<dbReference type="KEGG" id="pgab:PGSY75_0032700"/>
<organism evidence="2 3">
    <name type="scientific">Plasmodium gaboni</name>
    <dbReference type="NCBI Taxonomy" id="647221"/>
    <lineage>
        <taxon>Eukaryota</taxon>
        <taxon>Sar</taxon>
        <taxon>Alveolata</taxon>
        <taxon>Apicomplexa</taxon>
        <taxon>Aconoidasida</taxon>
        <taxon>Haemosporida</taxon>
        <taxon>Plasmodiidae</taxon>
        <taxon>Plasmodium</taxon>
        <taxon>Plasmodium (Laverania)</taxon>
    </lineage>
</organism>
<proteinExistence type="predicted"/>
<name>A0A151L2F4_9APIC</name>
<feature type="non-terminal residue" evidence="2">
    <location>
        <position position="1"/>
    </location>
</feature>
<dbReference type="GeneID" id="29774056"/>
<accession>A0A151L2F4</accession>
<sequence length="169" mass="20462">VLNSLKECPSKEDLRNIWNHTCGVAKEGLDNIYQQLKASIQKYLDDDFLDTLDNSTFEVFAYNYRLKEHISRLFQAVGNEEVEYTKDFYKYQNMSIFYKTLGNEEVEYTKDFYTLINNKHTLDDILKFIYSYLEHFKTLKKELHQKHQKELLADVEQERYTREQCKIRR</sequence>
<dbReference type="Proteomes" id="UP000076004">
    <property type="component" value="Unassembled WGS sequence"/>
</dbReference>
<protein>
    <submittedName>
        <fullName evidence="2">Exported protein (PHISTa)</fullName>
    </submittedName>
</protein>
<feature type="domain" description="Plasmodium RESA N-terminal" evidence="1">
    <location>
        <begin position="2"/>
        <end position="146"/>
    </location>
</feature>
<dbReference type="VEuPathDB" id="PlasmoDB:PGABG01_0013000"/>
<evidence type="ECO:0000313" key="3">
    <source>
        <dbReference type="Proteomes" id="UP000076004"/>
    </source>
</evidence>
<dbReference type="RefSeq" id="XP_018638776.1">
    <property type="nucleotide sequence ID" value="XM_018783463.1"/>
</dbReference>
<dbReference type="InterPro" id="IPR019111">
    <property type="entry name" value="PRESA_N"/>
</dbReference>
<reference evidence="2 3" key="1">
    <citation type="journal article" date="2016" name="Nat. Commun.">
        <title>Genomes of cryptic chimpanzee Plasmodium species reveal key evolutionary events leading to human malaria.</title>
        <authorList>
            <person name="Sundararaman S.A."/>
            <person name="Plenderleith L.J."/>
            <person name="Liu W."/>
            <person name="Loy D.E."/>
            <person name="Learn G.H."/>
            <person name="Li Y."/>
            <person name="Shaw K.S."/>
            <person name="Ayouba A."/>
            <person name="Peeters M."/>
            <person name="Speede S."/>
            <person name="Shaw G.M."/>
            <person name="Bushman F.D."/>
            <person name="Brisson D."/>
            <person name="Rayner J.C."/>
            <person name="Sharp P.M."/>
            <person name="Hahn B.H."/>
        </authorList>
    </citation>
    <scope>NUCLEOTIDE SEQUENCE [LARGE SCALE GENOMIC DNA]</scope>
    <source>
        <strain evidence="2 3">SY75</strain>
    </source>
</reference>
<evidence type="ECO:0000313" key="2">
    <source>
        <dbReference type="EMBL" id="KYN93145.1"/>
    </source>
</evidence>
<evidence type="ECO:0000259" key="1">
    <source>
        <dbReference type="Pfam" id="PF09687"/>
    </source>
</evidence>
<dbReference type="EMBL" id="LVLB01000308">
    <property type="protein sequence ID" value="KYN93145.1"/>
    <property type="molecule type" value="Genomic_DNA"/>
</dbReference>
<gene>
    <name evidence="2" type="ORF">PGSY75_0032700</name>
</gene>